<evidence type="ECO:0000313" key="6">
    <source>
        <dbReference type="EMBL" id="BDU73676.1"/>
    </source>
</evidence>
<keyword evidence="3" id="KW-0804">Transcription</keyword>
<evidence type="ECO:0000259" key="5">
    <source>
        <dbReference type="PROSITE" id="PS50977"/>
    </source>
</evidence>
<dbReference type="PROSITE" id="PS01081">
    <property type="entry name" value="HTH_TETR_1"/>
    <property type="match status" value="1"/>
</dbReference>
<dbReference type="AlphaFoldDB" id="A0AA48GIN9"/>
<feature type="DNA-binding region" description="H-T-H motif" evidence="4">
    <location>
        <begin position="33"/>
        <end position="52"/>
    </location>
</feature>
<keyword evidence="2 4" id="KW-0238">DNA-binding</keyword>
<reference evidence="7" key="1">
    <citation type="journal article" date="2023" name="Int. J. Syst. Evol. Microbiol.">
        <title>Mesoterricola silvestris gen. nov., sp. nov., Mesoterricola sediminis sp. nov., Geothrix oryzae sp. nov., Geothrix edaphica sp. nov., Geothrix rubra sp. nov., and Geothrix limicola sp. nov., six novel members of Acidobacteriota isolated from soils.</title>
        <authorList>
            <person name="Itoh H."/>
            <person name="Sugisawa Y."/>
            <person name="Mise K."/>
            <person name="Xu Z."/>
            <person name="Kuniyasu M."/>
            <person name="Ushijima N."/>
            <person name="Kawano K."/>
            <person name="Kobayashi E."/>
            <person name="Shiratori Y."/>
            <person name="Masuda Y."/>
            <person name="Senoo K."/>
        </authorList>
    </citation>
    <scope>NUCLEOTIDE SEQUENCE [LARGE SCALE GENOMIC DNA]</scope>
    <source>
        <strain evidence="7">W79</strain>
    </source>
</reference>
<dbReference type="InterPro" id="IPR023772">
    <property type="entry name" value="DNA-bd_HTH_TetR-type_CS"/>
</dbReference>
<dbReference type="Proteomes" id="UP001238179">
    <property type="component" value="Chromosome"/>
</dbReference>
<dbReference type="RefSeq" id="WP_316412347.1">
    <property type="nucleotide sequence ID" value="NZ_AP027080.1"/>
</dbReference>
<dbReference type="FunFam" id="1.10.10.60:FF:000141">
    <property type="entry name" value="TetR family transcriptional regulator"/>
    <property type="match status" value="1"/>
</dbReference>
<dbReference type="PRINTS" id="PR00455">
    <property type="entry name" value="HTHTETR"/>
</dbReference>
<evidence type="ECO:0000256" key="3">
    <source>
        <dbReference type="ARBA" id="ARBA00023163"/>
    </source>
</evidence>
<dbReference type="InterPro" id="IPR001647">
    <property type="entry name" value="HTH_TetR"/>
</dbReference>
<evidence type="ECO:0000313" key="7">
    <source>
        <dbReference type="Proteomes" id="UP001238179"/>
    </source>
</evidence>
<dbReference type="Gene3D" id="1.10.357.10">
    <property type="entry name" value="Tetracycline Repressor, domain 2"/>
    <property type="match status" value="1"/>
</dbReference>
<dbReference type="GO" id="GO:0000976">
    <property type="term" value="F:transcription cis-regulatory region binding"/>
    <property type="evidence" value="ECO:0007669"/>
    <property type="project" value="TreeGrafter"/>
</dbReference>
<protein>
    <recommendedName>
        <fullName evidence="5">HTH tetR-type domain-containing protein</fullName>
    </recommendedName>
</protein>
<name>A0AA48GIN9_9BACT</name>
<evidence type="ECO:0000256" key="2">
    <source>
        <dbReference type="ARBA" id="ARBA00023125"/>
    </source>
</evidence>
<dbReference type="PROSITE" id="PS50977">
    <property type="entry name" value="HTH_TETR_2"/>
    <property type="match status" value="1"/>
</dbReference>
<sequence>MKRTQGEKSEHSRRAILRAALHLFSRQGYRGTSIREIATEAGLSTGNVYHHFPDKETLFTTLLAQYWEAIDSPEFPFNKALASGNFPDDLEALARATEETIRDYRPYVALIYVDVVEFEGNHIRKFYSEMSRRFERFLDAKYPGDALKDRLAPGFEPRTALMMASRIFLQYFAVEILFGVPDQFGMPTRVALREVAGILRRGMLLPGAERYPGA</sequence>
<evidence type="ECO:0000256" key="1">
    <source>
        <dbReference type="ARBA" id="ARBA00023015"/>
    </source>
</evidence>
<organism evidence="6 7">
    <name type="scientific">Mesoterricola silvestris</name>
    <dbReference type="NCBI Taxonomy" id="2927979"/>
    <lineage>
        <taxon>Bacteria</taxon>
        <taxon>Pseudomonadati</taxon>
        <taxon>Acidobacteriota</taxon>
        <taxon>Holophagae</taxon>
        <taxon>Holophagales</taxon>
        <taxon>Holophagaceae</taxon>
        <taxon>Mesoterricola</taxon>
    </lineage>
</organism>
<keyword evidence="7" id="KW-1185">Reference proteome</keyword>
<gene>
    <name evidence="6" type="ORF">METEAL_28500</name>
</gene>
<dbReference type="SUPFAM" id="SSF46689">
    <property type="entry name" value="Homeodomain-like"/>
    <property type="match status" value="1"/>
</dbReference>
<dbReference type="InterPro" id="IPR009057">
    <property type="entry name" value="Homeodomain-like_sf"/>
</dbReference>
<dbReference type="InterPro" id="IPR050109">
    <property type="entry name" value="HTH-type_TetR-like_transc_reg"/>
</dbReference>
<dbReference type="GO" id="GO:0003700">
    <property type="term" value="F:DNA-binding transcription factor activity"/>
    <property type="evidence" value="ECO:0007669"/>
    <property type="project" value="TreeGrafter"/>
</dbReference>
<dbReference type="PANTHER" id="PTHR30055:SF226">
    <property type="entry name" value="HTH-TYPE TRANSCRIPTIONAL REGULATOR PKSA"/>
    <property type="match status" value="1"/>
</dbReference>
<evidence type="ECO:0000256" key="4">
    <source>
        <dbReference type="PROSITE-ProRule" id="PRU00335"/>
    </source>
</evidence>
<dbReference type="KEGG" id="msil:METEAL_28500"/>
<dbReference type="EMBL" id="AP027080">
    <property type="protein sequence ID" value="BDU73676.1"/>
    <property type="molecule type" value="Genomic_DNA"/>
</dbReference>
<proteinExistence type="predicted"/>
<dbReference type="PANTHER" id="PTHR30055">
    <property type="entry name" value="HTH-TYPE TRANSCRIPTIONAL REGULATOR RUTR"/>
    <property type="match status" value="1"/>
</dbReference>
<accession>A0AA48GIN9</accession>
<keyword evidence="1" id="KW-0805">Transcription regulation</keyword>
<feature type="domain" description="HTH tetR-type" evidence="5">
    <location>
        <begin position="10"/>
        <end position="70"/>
    </location>
</feature>
<dbReference type="Pfam" id="PF00440">
    <property type="entry name" value="TetR_N"/>
    <property type="match status" value="1"/>
</dbReference>